<dbReference type="GO" id="GO:0004555">
    <property type="term" value="F:alpha,alpha-trehalase activity"/>
    <property type="evidence" value="ECO:0000318"/>
    <property type="project" value="GO_Central"/>
</dbReference>
<organism evidence="7 8">
    <name type="scientific">Trichoplax adhaerens</name>
    <name type="common">Trichoplax reptans</name>
    <dbReference type="NCBI Taxonomy" id="10228"/>
    <lineage>
        <taxon>Eukaryota</taxon>
        <taxon>Metazoa</taxon>
        <taxon>Placozoa</taxon>
        <taxon>Uniplacotomia</taxon>
        <taxon>Trichoplacea</taxon>
        <taxon>Trichoplacidae</taxon>
        <taxon>Trichoplax</taxon>
    </lineage>
</organism>
<name>B3RZE8_TRIAD</name>
<keyword evidence="5" id="KW-0326">Glycosidase</keyword>
<evidence type="ECO:0000256" key="6">
    <source>
        <dbReference type="SAM" id="SignalP"/>
    </source>
</evidence>
<evidence type="ECO:0000256" key="4">
    <source>
        <dbReference type="ARBA" id="ARBA00019905"/>
    </source>
</evidence>
<dbReference type="PhylomeDB" id="B3RZE8"/>
<dbReference type="InterPro" id="IPR012341">
    <property type="entry name" value="6hp_glycosidase-like_sf"/>
</dbReference>
<comment type="catalytic activity">
    <reaction evidence="1 5">
        <text>alpha,alpha-trehalose + H2O = alpha-D-glucose + beta-D-glucose</text>
        <dbReference type="Rhea" id="RHEA:32675"/>
        <dbReference type="ChEBI" id="CHEBI:15377"/>
        <dbReference type="ChEBI" id="CHEBI:15903"/>
        <dbReference type="ChEBI" id="CHEBI:16551"/>
        <dbReference type="ChEBI" id="CHEBI:17925"/>
        <dbReference type="EC" id="3.2.1.28"/>
    </reaction>
</comment>
<dbReference type="PANTHER" id="PTHR23403:SF1">
    <property type="entry name" value="TREHALASE"/>
    <property type="match status" value="1"/>
</dbReference>
<feature type="signal peptide" evidence="6">
    <location>
        <begin position="1"/>
        <end position="20"/>
    </location>
</feature>
<evidence type="ECO:0000256" key="1">
    <source>
        <dbReference type="ARBA" id="ARBA00001576"/>
    </source>
</evidence>
<dbReference type="OrthoDB" id="3542292at2759"/>
<keyword evidence="6" id="KW-0732">Signal</keyword>
<dbReference type="RefSeq" id="XP_002113714.1">
    <property type="nucleotide sequence ID" value="XM_002113678.1"/>
</dbReference>
<dbReference type="STRING" id="10228.B3RZE8"/>
<reference evidence="7 8" key="1">
    <citation type="journal article" date="2008" name="Nature">
        <title>The Trichoplax genome and the nature of placozoans.</title>
        <authorList>
            <person name="Srivastava M."/>
            <person name="Begovic E."/>
            <person name="Chapman J."/>
            <person name="Putnam N.H."/>
            <person name="Hellsten U."/>
            <person name="Kawashima T."/>
            <person name="Kuo A."/>
            <person name="Mitros T."/>
            <person name="Salamov A."/>
            <person name="Carpenter M.L."/>
            <person name="Signorovitch A.Y."/>
            <person name="Moreno M.A."/>
            <person name="Kamm K."/>
            <person name="Grimwood J."/>
            <person name="Schmutz J."/>
            <person name="Shapiro H."/>
            <person name="Grigoriev I.V."/>
            <person name="Buss L.W."/>
            <person name="Schierwater B."/>
            <person name="Dellaporta S.L."/>
            <person name="Rokhsar D.S."/>
        </authorList>
    </citation>
    <scope>NUCLEOTIDE SEQUENCE [LARGE SCALE GENOMIC DNA]</scope>
    <source>
        <strain evidence="7 8">Grell-BS-1999</strain>
    </source>
</reference>
<dbReference type="eggNOG" id="KOG0602">
    <property type="taxonomic scope" value="Eukaryota"/>
</dbReference>
<gene>
    <name evidence="7" type="ORF">TRIADDRAFT_64009</name>
</gene>
<keyword evidence="5" id="KW-0378">Hydrolase</keyword>
<dbReference type="Gene3D" id="1.50.10.10">
    <property type="match status" value="1"/>
</dbReference>
<dbReference type="SUPFAM" id="SSF48208">
    <property type="entry name" value="Six-hairpin glycosidases"/>
    <property type="match status" value="1"/>
</dbReference>
<comment type="similarity">
    <text evidence="2 5">Belongs to the glycosyl hydrolase 37 family.</text>
</comment>
<dbReference type="EMBL" id="DS985246">
    <property type="protein sequence ID" value="EDV24188.1"/>
    <property type="molecule type" value="Genomic_DNA"/>
</dbReference>
<feature type="chain" id="PRO_5002797125" description="Trehalase" evidence="6">
    <location>
        <begin position="21"/>
        <end position="588"/>
    </location>
</feature>
<dbReference type="Pfam" id="PF01204">
    <property type="entry name" value="Trehalase"/>
    <property type="match status" value="1"/>
</dbReference>
<protein>
    <recommendedName>
        <fullName evidence="4 5">Trehalase</fullName>
        <ecNumber evidence="3 5">3.2.1.28</ecNumber>
    </recommendedName>
    <alternativeName>
        <fullName evidence="5">Alpha-trehalose glucohydrolase</fullName>
    </alternativeName>
</protein>
<dbReference type="Proteomes" id="UP000009022">
    <property type="component" value="Unassembled WGS sequence"/>
</dbReference>
<dbReference type="PRINTS" id="PR00744">
    <property type="entry name" value="GLHYDRLASE37"/>
</dbReference>
<evidence type="ECO:0000313" key="8">
    <source>
        <dbReference type="Proteomes" id="UP000009022"/>
    </source>
</evidence>
<proteinExistence type="inferred from homology"/>
<dbReference type="FunCoup" id="B3RZE8">
    <property type="interactions" value="119"/>
</dbReference>
<sequence length="588" mass="67156">MVGKLVFASILCLAITGVVSQQSPNAKPCDSEIFCYGDLLRRAQDAYIFNDSKSFVDMKLKDSPTNILAAFRNLAPNADIKAFVKQYFSDPAQDLEAWTPTDWKENPAVLNKIKDSEFKKFAKALNELWKVLGRRMKDEVQEDQNRTSLIYVPNPFVVPGGRFREFYYWDTFWVVGGLLVSDMEDTVKAMIGNFEAMVDRFGFVPNGGRIYYTRRSQPPFFIPMINSYYEATNDLSYVQSLLSKMEKEYNFWMNNRTVDIVRNGKTYTLNRYAVDMGMPRPESYREDVETAKNLNPNAAAELYSDIASAAESGWDFSSRWFNKPIGDLSSIVTKQIIPVDLNAILCFNELTLEKFSRMLGDNAKADRYKRASEARRDAIEGVLWDEYEGRWLDYDLLSKKPRTDFMGSVFLPMWAKCYDSFKGNVTKERKIHQALKAMKIFDFAGGIPTTLLRSGQQWDYPNSWPPLQQMAVAAMSGSEAPELKDEAFKLAQKWLLTNWRSWKSTGYMYEKFDAAIPGNPGRGGEYNVQVGFGWSNGVCLEFLSQYGDKVVADHNKTTTGAAVGMNHNQTQVWTLLPLLLLVSFLLYR</sequence>
<keyword evidence="8" id="KW-1185">Reference proteome</keyword>
<dbReference type="PANTHER" id="PTHR23403">
    <property type="entry name" value="TREHALASE"/>
    <property type="match status" value="1"/>
</dbReference>
<dbReference type="GeneID" id="6754571"/>
<evidence type="ECO:0000256" key="3">
    <source>
        <dbReference type="ARBA" id="ARBA00012757"/>
    </source>
</evidence>
<dbReference type="KEGG" id="tad:TRIADDRAFT_64009"/>
<dbReference type="OMA" id="DAPFGWA"/>
<dbReference type="InterPro" id="IPR008928">
    <property type="entry name" value="6-hairpin_glycosidase_sf"/>
</dbReference>
<evidence type="ECO:0000256" key="5">
    <source>
        <dbReference type="RuleBase" id="RU361180"/>
    </source>
</evidence>
<dbReference type="AlphaFoldDB" id="B3RZE8"/>
<dbReference type="GO" id="GO:0005993">
    <property type="term" value="P:trehalose catabolic process"/>
    <property type="evidence" value="ECO:0000318"/>
    <property type="project" value="GO_Central"/>
</dbReference>
<dbReference type="CTD" id="6754571"/>
<accession>B3RZE8</accession>
<dbReference type="EC" id="3.2.1.28" evidence="3 5"/>
<dbReference type="HOGENOM" id="CLU_006451_4_0_1"/>
<evidence type="ECO:0000256" key="2">
    <source>
        <dbReference type="ARBA" id="ARBA00005615"/>
    </source>
</evidence>
<evidence type="ECO:0000313" key="7">
    <source>
        <dbReference type="EMBL" id="EDV24188.1"/>
    </source>
</evidence>
<dbReference type="InterPro" id="IPR001661">
    <property type="entry name" value="Glyco_hydro_37"/>
</dbReference>
<dbReference type="InParanoid" id="B3RZE8"/>